<dbReference type="RefSeq" id="WP_217067737.1">
    <property type="nucleotide sequence ID" value="NZ_JAHQCS010000144.1"/>
</dbReference>
<organism evidence="1 2">
    <name type="scientific">Evansella tamaricis</name>
    <dbReference type="NCBI Taxonomy" id="2069301"/>
    <lineage>
        <taxon>Bacteria</taxon>
        <taxon>Bacillati</taxon>
        <taxon>Bacillota</taxon>
        <taxon>Bacilli</taxon>
        <taxon>Bacillales</taxon>
        <taxon>Bacillaceae</taxon>
        <taxon>Evansella</taxon>
    </lineage>
</organism>
<accession>A0ABS6JIW4</accession>
<evidence type="ECO:0000313" key="2">
    <source>
        <dbReference type="Proteomes" id="UP000784880"/>
    </source>
</evidence>
<name>A0ABS6JIW4_9BACI</name>
<evidence type="ECO:0000313" key="1">
    <source>
        <dbReference type="EMBL" id="MBU9713586.1"/>
    </source>
</evidence>
<dbReference type="EMBL" id="JAHQCS010000144">
    <property type="protein sequence ID" value="MBU9713586.1"/>
    <property type="molecule type" value="Genomic_DNA"/>
</dbReference>
<protein>
    <submittedName>
        <fullName evidence="1">Uncharacterized protein</fullName>
    </submittedName>
</protein>
<reference evidence="1 2" key="1">
    <citation type="submission" date="2021-06" db="EMBL/GenBank/DDBJ databases">
        <title>Bacillus sp. RD4P76, an endophyte from a halophyte.</title>
        <authorList>
            <person name="Sun J.-Q."/>
        </authorList>
    </citation>
    <scope>NUCLEOTIDE SEQUENCE [LARGE SCALE GENOMIC DNA]</scope>
    <source>
        <strain evidence="1 2">CGMCC 1.15917</strain>
    </source>
</reference>
<keyword evidence="2" id="KW-1185">Reference proteome</keyword>
<comment type="caution">
    <text evidence="1">The sequence shown here is derived from an EMBL/GenBank/DDBJ whole genome shotgun (WGS) entry which is preliminary data.</text>
</comment>
<gene>
    <name evidence="1" type="ORF">KS419_17800</name>
</gene>
<dbReference type="Proteomes" id="UP000784880">
    <property type="component" value="Unassembled WGS sequence"/>
</dbReference>
<sequence length="150" mass="17180">MKLKMKVLVSLILSFLILYTGAMSLRSLHLNSLSESSQAAAQFLEEEGFNVMYHSGHYGPYFFDSLSIMEDPHLNVWEVQTVNPEPYFGMELHNEFFKVNRHPLSSFFGLGPTSVVVMMSGNDIITAYSIKRGMIYSLYGETREEVHREK</sequence>
<proteinExistence type="predicted"/>